<comment type="caution">
    <text evidence="2">The sequence shown here is derived from an EMBL/GenBank/DDBJ whole genome shotgun (WGS) entry which is preliminary data.</text>
</comment>
<sequence length="163" mass="18112">MEMETARKGFLGVSAAFMVSAVTPLLIPFALDSEGNLNAAGYAAGLMFWAGLIAGCVGYVLLWRKSEKKMPEEIRNEKKPAAIRFFSNRVSKITDIILIISFIVTVYCMVNASANQTVAAVVLFIMLAALYLHFLLNGKIYFYIEKSLSISERRENESKNEKA</sequence>
<dbReference type="Proteomes" id="UP000824116">
    <property type="component" value="Unassembled WGS sequence"/>
</dbReference>
<feature type="transmembrane region" description="Helical" evidence="1">
    <location>
        <begin position="9"/>
        <end position="27"/>
    </location>
</feature>
<dbReference type="EMBL" id="DXAY01000113">
    <property type="protein sequence ID" value="HIZ74546.1"/>
    <property type="molecule type" value="Genomic_DNA"/>
</dbReference>
<name>A0A9D2G9C0_9FIRM</name>
<accession>A0A9D2G9C0</accession>
<reference evidence="2" key="1">
    <citation type="journal article" date="2021" name="PeerJ">
        <title>Extensive microbial diversity within the chicken gut microbiome revealed by metagenomics and culture.</title>
        <authorList>
            <person name="Gilroy R."/>
            <person name="Ravi A."/>
            <person name="Getino M."/>
            <person name="Pursley I."/>
            <person name="Horton D.L."/>
            <person name="Alikhan N.F."/>
            <person name="Baker D."/>
            <person name="Gharbi K."/>
            <person name="Hall N."/>
            <person name="Watson M."/>
            <person name="Adriaenssens E.M."/>
            <person name="Foster-Nyarko E."/>
            <person name="Jarju S."/>
            <person name="Secka A."/>
            <person name="Antonio M."/>
            <person name="Oren A."/>
            <person name="Chaudhuri R.R."/>
            <person name="La Ragione R."/>
            <person name="Hildebrand F."/>
            <person name="Pallen M.J."/>
        </authorList>
    </citation>
    <scope>NUCLEOTIDE SEQUENCE</scope>
    <source>
        <strain evidence="2">CHK196-3914</strain>
    </source>
</reference>
<keyword evidence="1" id="KW-1133">Transmembrane helix</keyword>
<feature type="transmembrane region" description="Helical" evidence="1">
    <location>
        <begin position="93"/>
        <end position="112"/>
    </location>
</feature>
<feature type="transmembrane region" description="Helical" evidence="1">
    <location>
        <begin position="39"/>
        <end position="62"/>
    </location>
</feature>
<evidence type="ECO:0000256" key="1">
    <source>
        <dbReference type="SAM" id="Phobius"/>
    </source>
</evidence>
<organism evidence="2 3">
    <name type="scientific">Candidatus Mediterraneibacter stercoravium</name>
    <dbReference type="NCBI Taxonomy" id="2838685"/>
    <lineage>
        <taxon>Bacteria</taxon>
        <taxon>Bacillati</taxon>
        <taxon>Bacillota</taxon>
        <taxon>Clostridia</taxon>
        <taxon>Lachnospirales</taxon>
        <taxon>Lachnospiraceae</taxon>
        <taxon>Mediterraneibacter</taxon>
    </lineage>
</organism>
<keyword evidence="1" id="KW-0812">Transmembrane</keyword>
<protein>
    <submittedName>
        <fullName evidence="2">Uncharacterized protein</fullName>
    </submittedName>
</protein>
<gene>
    <name evidence="2" type="ORF">H9723_04780</name>
</gene>
<feature type="transmembrane region" description="Helical" evidence="1">
    <location>
        <begin position="118"/>
        <end position="144"/>
    </location>
</feature>
<evidence type="ECO:0000313" key="3">
    <source>
        <dbReference type="Proteomes" id="UP000824116"/>
    </source>
</evidence>
<keyword evidence="1" id="KW-0472">Membrane</keyword>
<proteinExistence type="predicted"/>
<reference evidence="2" key="2">
    <citation type="submission" date="2021-04" db="EMBL/GenBank/DDBJ databases">
        <authorList>
            <person name="Gilroy R."/>
        </authorList>
    </citation>
    <scope>NUCLEOTIDE SEQUENCE</scope>
    <source>
        <strain evidence="2">CHK196-3914</strain>
    </source>
</reference>
<dbReference type="AlphaFoldDB" id="A0A9D2G9C0"/>
<evidence type="ECO:0000313" key="2">
    <source>
        <dbReference type="EMBL" id="HIZ74546.1"/>
    </source>
</evidence>